<comment type="caution">
    <text evidence="2">The sequence shown here is derived from an EMBL/GenBank/DDBJ whole genome shotgun (WGS) entry which is preliminary data.</text>
</comment>
<dbReference type="Proteomes" id="UP000247832">
    <property type="component" value="Unassembled WGS sequence"/>
</dbReference>
<evidence type="ECO:0000313" key="3">
    <source>
        <dbReference type="Proteomes" id="UP000247832"/>
    </source>
</evidence>
<dbReference type="OrthoDB" id="9779952at2"/>
<dbReference type="Pfam" id="PF20091">
    <property type="entry name" value="Abhydrolase_10"/>
    <property type="match status" value="1"/>
</dbReference>
<evidence type="ECO:0000259" key="1">
    <source>
        <dbReference type="Pfam" id="PF20091"/>
    </source>
</evidence>
<proteinExistence type="predicted"/>
<accession>A0A2V5L5D1</accession>
<keyword evidence="3" id="KW-1185">Reference proteome</keyword>
<dbReference type="EMBL" id="QJVD01000014">
    <property type="protein sequence ID" value="PYI66575.1"/>
    <property type="molecule type" value="Genomic_DNA"/>
</dbReference>
<name>A0A2V5L5D1_9MICC</name>
<sequence length="594" mass="63649">MIERLETHRVETFGDGAYEWSTATASYAVDPLDPGTSRITDLSLVPTGADGKVRFTGDVVILRPRAGGNGRALLSVPNRGFTQLPFSVDAIPGGAGTPPSAGDAYLLARGWTVALPGWQWDVPAGLIGIDAPVLDVAPGQLRADFRIEAPVNERRIGDSVPGGLGMPGVDFACYPAADVDDPNATLRVRVAQMGPGKLVPRSEWSFTSPTRVALRGGFRPSHWYELIYRSTHAPVAGVGLLALRDMGAHLRRDHGGVLAHGISQSGRLLREFLFQGLNVDEEGRKVFDGVFADIASARRGEFNRRYAQPGLLAPMMPEYGPPYDSASLLARQRSRGAVPKVMLTNSAWEYWRGDGALVHQDPVTGADLPEDPDVRVHLLSGTDHIGSAPAIKAMMPLANPPHELNPLPIHRALLEQLVQWALNGVRPEPSSVPRISDGTAVTRETVLKAFAPAAVPDLDVLPYTPDLDPGSAPWPIEFGAPQLALVSAVDATGNERAGIRLPAVETGIASYTGWNPRRHIDGLPDVLYDMLGSRIPRPSRQAPTVGELRRAAESLVQRRFLLADDVELAVGQALAELRDPDADAGERQLPGAGG</sequence>
<gene>
    <name evidence="2" type="ORF">CVV68_13475</name>
</gene>
<reference evidence="2 3" key="1">
    <citation type="submission" date="2018-05" db="EMBL/GenBank/DDBJ databases">
        <title>Genetic diversity of glacier-inhabiting Cryobacterium bacteria in China and description of Cryobacterium mengkeensis sp. nov. and Arthrobacter glacialis sp. nov.</title>
        <authorList>
            <person name="Liu Q."/>
            <person name="Xin Y.-H."/>
        </authorList>
    </citation>
    <scope>NUCLEOTIDE SEQUENCE [LARGE SCALE GENOMIC DNA]</scope>
    <source>
        <strain evidence="2 3">LI2</strain>
    </source>
</reference>
<feature type="domain" description="Alpha/beta hydrolase" evidence="1">
    <location>
        <begin position="256"/>
        <end position="567"/>
    </location>
</feature>
<evidence type="ECO:0000313" key="2">
    <source>
        <dbReference type="EMBL" id="PYI66575.1"/>
    </source>
</evidence>
<dbReference type="RefSeq" id="WP_110501532.1">
    <property type="nucleotide sequence ID" value="NZ_QJVD01000014.1"/>
</dbReference>
<protein>
    <recommendedName>
        <fullName evidence="1">Alpha/beta hydrolase domain-containing protein</fullName>
    </recommendedName>
</protein>
<organism evidence="2 3">
    <name type="scientific">Arthrobacter livingstonensis</name>
    <dbReference type="NCBI Taxonomy" id="670078"/>
    <lineage>
        <taxon>Bacteria</taxon>
        <taxon>Bacillati</taxon>
        <taxon>Actinomycetota</taxon>
        <taxon>Actinomycetes</taxon>
        <taxon>Micrococcales</taxon>
        <taxon>Micrococcaceae</taxon>
        <taxon>Arthrobacter</taxon>
    </lineage>
</organism>
<dbReference type="AlphaFoldDB" id="A0A2V5L5D1"/>
<dbReference type="InterPro" id="IPR045394">
    <property type="entry name" value="Abhydrolase_dom"/>
</dbReference>